<dbReference type="EMBL" id="JBHRXP010000002">
    <property type="protein sequence ID" value="MFC3579403.1"/>
    <property type="molecule type" value="Genomic_DNA"/>
</dbReference>
<protein>
    <recommendedName>
        <fullName evidence="4">Lipoprotein</fullName>
    </recommendedName>
</protein>
<comment type="caution">
    <text evidence="2">The sequence shown here is derived from an EMBL/GenBank/DDBJ whole genome shotgun (WGS) entry which is preliminary data.</text>
</comment>
<organism evidence="2 3">
    <name type="scientific">Sphingomonas hylomeconis</name>
    <dbReference type="NCBI Taxonomy" id="1395958"/>
    <lineage>
        <taxon>Bacteria</taxon>
        <taxon>Pseudomonadati</taxon>
        <taxon>Pseudomonadota</taxon>
        <taxon>Alphaproteobacteria</taxon>
        <taxon>Sphingomonadales</taxon>
        <taxon>Sphingomonadaceae</taxon>
        <taxon>Sphingomonas</taxon>
    </lineage>
</organism>
<dbReference type="Proteomes" id="UP001595713">
    <property type="component" value="Unassembled WGS sequence"/>
</dbReference>
<feature type="chain" id="PRO_5046870569" description="Lipoprotein" evidence="1">
    <location>
        <begin position="17"/>
        <end position="165"/>
    </location>
</feature>
<reference evidence="3" key="1">
    <citation type="journal article" date="2019" name="Int. J. Syst. Evol. Microbiol.">
        <title>The Global Catalogue of Microorganisms (GCM) 10K type strain sequencing project: providing services to taxonomists for standard genome sequencing and annotation.</title>
        <authorList>
            <consortium name="The Broad Institute Genomics Platform"/>
            <consortium name="The Broad Institute Genome Sequencing Center for Infectious Disease"/>
            <person name="Wu L."/>
            <person name="Ma J."/>
        </authorList>
    </citation>
    <scope>NUCLEOTIDE SEQUENCE [LARGE SCALE GENOMIC DNA]</scope>
    <source>
        <strain evidence="3">KCTC 42739</strain>
    </source>
</reference>
<evidence type="ECO:0000313" key="3">
    <source>
        <dbReference type="Proteomes" id="UP001595713"/>
    </source>
</evidence>
<evidence type="ECO:0000313" key="2">
    <source>
        <dbReference type="EMBL" id="MFC3579403.1"/>
    </source>
</evidence>
<gene>
    <name evidence="2" type="ORF">ACFONA_04435</name>
</gene>
<dbReference type="RefSeq" id="WP_261295629.1">
    <property type="nucleotide sequence ID" value="NZ_JANQBK010000017.1"/>
</dbReference>
<evidence type="ECO:0008006" key="4">
    <source>
        <dbReference type="Google" id="ProtNLM"/>
    </source>
</evidence>
<dbReference type="PROSITE" id="PS51257">
    <property type="entry name" value="PROKAR_LIPOPROTEIN"/>
    <property type="match status" value="1"/>
</dbReference>
<keyword evidence="3" id="KW-1185">Reference proteome</keyword>
<keyword evidence="1" id="KW-0732">Signal</keyword>
<accession>A0ABV7SSE8</accession>
<feature type="signal peptide" evidence="1">
    <location>
        <begin position="1"/>
        <end position="16"/>
    </location>
</feature>
<sequence>MSVKVTLALIAAAALAACGDSGTGTSIAINTGDGNMVAGVDGNGQLAINLPGGFAGNVKLPKMTLNADNFDMNGVHLFPGSTISGLNVDANDKQNGGLVRVTFASPASPGTVRDWFFEKLSKQAGFQITASGDDLIGTTDENEPFRLDLAPDGADRSKGTIVIGG</sequence>
<evidence type="ECO:0000256" key="1">
    <source>
        <dbReference type="SAM" id="SignalP"/>
    </source>
</evidence>
<name>A0ABV7SSE8_9SPHN</name>
<proteinExistence type="predicted"/>